<dbReference type="AlphaFoldDB" id="A0A6J4JXT6"/>
<organism evidence="2">
    <name type="scientific">uncultured Acetobacteraceae bacterium</name>
    <dbReference type="NCBI Taxonomy" id="169975"/>
    <lineage>
        <taxon>Bacteria</taxon>
        <taxon>Pseudomonadati</taxon>
        <taxon>Pseudomonadota</taxon>
        <taxon>Alphaproteobacteria</taxon>
        <taxon>Acetobacterales</taxon>
        <taxon>Acetobacteraceae</taxon>
        <taxon>environmental samples</taxon>
    </lineage>
</organism>
<sequence length="91" mass="9193">RGLARLKGVGRRLGDGGGAYHRARRAIAGALTLLAGRARHPAGLRLMDLARVAEILAGTEEAAALLAGHRATAEAQPSPAGTPAGSLLPAR</sequence>
<name>A0A6J4JXT6_9PROT</name>
<feature type="non-terminal residue" evidence="2">
    <location>
        <position position="1"/>
    </location>
</feature>
<dbReference type="EMBL" id="CADCTG010000369">
    <property type="protein sequence ID" value="CAA9290373.1"/>
    <property type="molecule type" value="Genomic_DNA"/>
</dbReference>
<feature type="region of interest" description="Disordered" evidence="1">
    <location>
        <begin position="70"/>
        <end position="91"/>
    </location>
</feature>
<reference evidence="2" key="1">
    <citation type="submission" date="2020-02" db="EMBL/GenBank/DDBJ databases">
        <authorList>
            <person name="Meier V. D."/>
        </authorList>
    </citation>
    <scope>NUCLEOTIDE SEQUENCE</scope>
    <source>
        <strain evidence="2">AVDCRST_MAG08</strain>
    </source>
</reference>
<proteinExistence type="predicted"/>
<evidence type="ECO:0000256" key="1">
    <source>
        <dbReference type="SAM" id="MobiDB-lite"/>
    </source>
</evidence>
<evidence type="ECO:0000313" key="2">
    <source>
        <dbReference type="EMBL" id="CAA9290373.1"/>
    </source>
</evidence>
<gene>
    <name evidence="2" type="ORF">AVDCRST_MAG08-4552</name>
</gene>
<protein>
    <submittedName>
        <fullName evidence="2">Uncharacterized protein</fullName>
    </submittedName>
</protein>
<accession>A0A6J4JXT6</accession>